<evidence type="ECO:0000313" key="2">
    <source>
        <dbReference type="Proteomes" id="UP000574390"/>
    </source>
</evidence>
<organism evidence="1 2">
    <name type="scientific">Perkinsus olseni</name>
    <name type="common">Perkinsus atlanticus</name>
    <dbReference type="NCBI Taxonomy" id="32597"/>
    <lineage>
        <taxon>Eukaryota</taxon>
        <taxon>Sar</taxon>
        <taxon>Alveolata</taxon>
        <taxon>Perkinsozoa</taxon>
        <taxon>Perkinsea</taxon>
        <taxon>Perkinsida</taxon>
        <taxon>Perkinsidae</taxon>
        <taxon>Perkinsus</taxon>
    </lineage>
</organism>
<feature type="non-terminal residue" evidence="1">
    <location>
        <position position="1"/>
    </location>
</feature>
<dbReference type="AlphaFoldDB" id="A0A7J6R866"/>
<dbReference type="EMBL" id="JABANM010024288">
    <property type="protein sequence ID" value="KAF4716481.1"/>
    <property type="molecule type" value="Genomic_DNA"/>
</dbReference>
<proteinExistence type="predicted"/>
<dbReference type="Proteomes" id="UP000574390">
    <property type="component" value="Unassembled WGS sequence"/>
</dbReference>
<protein>
    <submittedName>
        <fullName evidence="1">Uncharacterized protein</fullName>
    </submittedName>
</protein>
<reference evidence="1 2" key="1">
    <citation type="submission" date="2020-04" db="EMBL/GenBank/DDBJ databases">
        <title>Perkinsus olseni comparative genomics.</title>
        <authorList>
            <person name="Bogema D.R."/>
        </authorList>
    </citation>
    <scope>NUCLEOTIDE SEQUENCE [LARGE SCALE GENOMIC DNA]</scope>
    <source>
        <strain evidence="1">ATCC PRA-205</strain>
    </source>
</reference>
<name>A0A7J6R866_PEROL</name>
<sequence length="131" mass="14749">CKVRPELGNSRVRMYSCPGISRKDTKQARMPNSTPLPWGPPVIRSSSRITATITSSLRTSFALCLARYRASEWMRSTSTPTTGQHGSLKCPLHQHPGLQLLIEYLKRVPPFNIGLLFVMNGLRCFPFTWST</sequence>
<gene>
    <name evidence="1" type="ORF">FOZ62_006609</name>
</gene>
<accession>A0A7J6R866</accession>
<evidence type="ECO:0000313" key="1">
    <source>
        <dbReference type="EMBL" id="KAF4716481.1"/>
    </source>
</evidence>
<comment type="caution">
    <text evidence="1">The sequence shown here is derived from an EMBL/GenBank/DDBJ whole genome shotgun (WGS) entry which is preliminary data.</text>
</comment>